<organism evidence="2 3">
    <name type="scientific">Salegentibacter echinorum</name>
    <dbReference type="NCBI Taxonomy" id="1073325"/>
    <lineage>
        <taxon>Bacteria</taxon>
        <taxon>Pseudomonadati</taxon>
        <taxon>Bacteroidota</taxon>
        <taxon>Flavobacteriia</taxon>
        <taxon>Flavobacteriales</taxon>
        <taxon>Flavobacteriaceae</taxon>
        <taxon>Salegentibacter</taxon>
    </lineage>
</organism>
<dbReference type="GO" id="GO:0016758">
    <property type="term" value="F:hexosyltransferase activity"/>
    <property type="evidence" value="ECO:0007669"/>
    <property type="project" value="InterPro"/>
</dbReference>
<dbReference type="RefSeq" id="WP_072882009.1">
    <property type="nucleotide sequence ID" value="NZ_FQVT01000028.1"/>
</dbReference>
<feature type="transmembrane region" description="Helical" evidence="1">
    <location>
        <begin position="444"/>
        <end position="463"/>
    </location>
</feature>
<protein>
    <recommendedName>
        <fullName evidence="4">Mannosyltransferase</fullName>
    </recommendedName>
</protein>
<feature type="transmembrane region" description="Helical" evidence="1">
    <location>
        <begin position="7"/>
        <end position="27"/>
    </location>
</feature>
<keyword evidence="1" id="KW-1133">Transmembrane helix</keyword>
<evidence type="ECO:0000313" key="2">
    <source>
        <dbReference type="EMBL" id="SHG75974.1"/>
    </source>
</evidence>
<keyword evidence="3" id="KW-1185">Reference proteome</keyword>
<feature type="transmembrane region" description="Helical" evidence="1">
    <location>
        <begin position="59"/>
        <end position="77"/>
    </location>
</feature>
<feature type="transmembrane region" description="Helical" evidence="1">
    <location>
        <begin position="386"/>
        <end position="405"/>
    </location>
</feature>
<sequence length="469" mass="54646">MADFFKYHKFSILLVLAGILFYWSFGYDLDRSNFLKLISLYVGLFFISFKLIQLEKDNFWLLAGTAMLFRFLFIPTLPNLSQDFYRFIWDGQLILEGINPYLSVPNVFSTSLEPLRENLILGMGSLSAGNFTSYPPVNQLFFAVSVFLGGKSILGAVIWMRVFIIAADFGILYFGRKLLQKINLPAHRIFWFVLNPFIIIELTGNLHFEGIMISFLLCSLYLLFEKKWVWSAILFGISVSVKLLPLLFLPLFWHYFLSRKKGANSAKTVDRLDERAKAENISAENKLGFKTLLRYYLLVGVTVLVSFLPFISSTLITNFSNSISLWFQKFEFNASIYYIIRWIGFQFTGYNIIGTFGKISPVIVLILVGYLAFFRRNYSFKSLINVMLLAVTFYFLMATTVHPWYLVTPLLLSLFTPYRFALLWSFLVFFSYEAYGNKDFSENYWLIAIEYLIVFGYFLYELFQKKTKL</sequence>
<feature type="transmembrane region" description="Helical" evidence="1">
    <location>
        <begin position="33"/>
        <end position="52"/>
    </location>
</feature>
<dbReference type="STRING" id="1073325.SAMN05444483_1287"/>
<keyword evidence="1" id="KW-0812">Transmembrane</keyword>
<gene>
    <name evidence="2" type="ORF">SAMN05444483_1287</name>
</gene>
<reference evidence="3" key="1">
    <citation type="submission" date="2016-11" db="EMBL/GenBank/DDBJ databases">
        <authorList>
            <person name="Varghese N."/>
            <person name="Submissions S."/>
        </authorList>
    </citation>
    <scope>NUCLEOTIDE SEQUENCE [LARGE SCALE GENOMIC DNA]</scope>
    <source>
        <strain evidence="3">DSM 24579</strain>
    </source>
</reference>
<dbReference type="AlphaFoldDB" id="A0A1M5MEY0"/>
<feature type="transmembrane region" description="Helical" evidence="1">
    <location>
        <begin position="411"/>
        <end position="432"/>
    </location>
</feature>
<proteinExistence type="predicted"/>
<name>A0A1M5MEY0_SALEC</name>
<feature type="transmembrane region" description="Helical" evidence="1">
    <location>
        <begin position="189"/>
        <end position="222"/>
    </location>
</feature>
<dbReference type="OrthoDB" id="1491846at2"/>
<evidence type="ECO:0000256" key="1">
    <source>
        <dbReference type="SAM" id="Phobius"/>
    </source>
</evidence>
<feature type="transmembrane region" description="Helical" evidence="1">
    <location>
        <begin position="228"/>
        <end position="253"/>
    </location>
</feature>
<evidence type="ECO:0000313" key="3">
    <source>
        <dbReference type="Proteomes" id="UP000183945"/>
    </source>
</evidence>
<dbReference type="Proteomes" id="UP000183945">
    <property type="component" value="Unassembled WGS sequence"/>
</dbReference>
<evidence type="ECO:0008006" key="4">
    <source>
        <dbReference type="Google" id="ProtNLM"/>
    </source>
</evidence>
<feature type="transmembrane region" description="Helical" evidence="1">
    <location>
        <begin position="295"/>
        <end position="316"/>
    </location>
</feature>
<feature type="transmembrane region" description="Helical" evidence="1">
    <location>
        <begin position="140"/>
        <end position="169"/>
    </location>
</feature>
<dbReference type="Pfam" id="PF26314">
    <property type="entry name" value="MptA_B_family"/>
    <property type="match status" value="1"/>
</dbReference>
<dbReference type="EMBL" id="FQVT01000028">
    <property type="protein sequence ID" value="SHG75974.1"/>
    <property type="molecule type" value="Genomic_DNA"/>
</dbReference>
<feature type="transmembrane region" description="Helical" evidence="1">
    <location>
        <begin position="352"/>
        <end position="374"/>
    </location>
</feature>
<accession>A0A1M5MEY0</accession>
<keyword evidence="1" id="KW-0472">Membrane</keyword>